<evidence type="ECO:0000313" key="7">
    <source>
        <dbReference type="EMBL" id="WZN65197.1"/>
    </source>
</evidence>
<accession>A0AAX4PFL1</accession>
<dbReference type="EMBL" id="CP151511">
    <property type="protein sequence ID" value="WZN65197.1"/>
    <property type="molecule type" value="Genomic_DNA"/>
</dbReference>
<feature type="signal peptide" evidence="6">
    <location>
        <begin position="1"/>
        <end position="29"/>
    </location>
</feature>
<keyword evidence="2" id="KW-0645">Protease</keyword>
<dbReference type="Gene3D" id="3.40.50.1820">
    <property type="entry name" value="alpha/beta hydrolase"/>
    <property type="match status" value="1"/>
</dbReference>
<evidence type="ECO:0000256" key="6">
    <source>
        <dbReference type="SAM" id="SignalP"/>
    </source>
</evidence>
<dbReference type="AlphaFoldDB" id="A0AAX4PFL1"/>
<dbReference type="InterPro" id="IPR008758">
    <property type="entry name" value="Peptidase_S28"/>
</dbReference>
<dbReference type="GO" id="GO:0004180">
    <property type="term" value="F:carboxypeptidase activity"/>
    <property type="evidence" value="ECO:0007669"/>
    <property type="project" value="UniProtKB-KW"/>
</dbReference>
<dbReference type="SUPFAM" id="SSF53474">
    <property type="entry name" value="alpha/beta-Hydrolases"/>
    <property type="match status" value="1"/>
</dbReference>
<dbReference type="Gene3D" id="1.20.120.980">
    <property type="entry name" value="Serine carboxypeptidase S28, SKS domain"/>
    <property type="match status" value="1"/>
</dbReference>
<keyword evidence="5" id="KW-0325">Glycoprotein</keyword>
<dbReference type="GO" id="GO:0008239">
    <property type="term" value="F:dipeptidyl-peptidase activity"/>
    <property type="evidence" value="ECO:0007669"/>
    <property type="project" value="TreeGrafter"/>
</dbReference>
<protein>
    <submittedName>
        <fullName evidence="7">Serine carboxypeptidase</fullName>
    </submittedName>
</protein>
<evidence type="ECO:0000256" key="1">
    <source>
        <dbReference type="ARBA" id="ARBA00011079"/>
    </source>
</evidence>
<dbReference type="Proteomes" id="UP001472866">
    <property type="component" value="Chromosome 11"/>
</dbReference>
<evidence type="ECO:0000256" key="3">
    <source>
        <dbReference type="ARBA" id="ARBA00022729"/>
    </source>
</evidence>
<evidence type="ECO:0000313" key="8">
    <source>
        <dbReference type="Proteomes" id="UP001472866"/>
    </source>
</evidence>
<dbReference type="InterPro" id="IPR029058">
    <property type="entry name" value="AB_hydrolase_fold"/>
</dbReference>
<keyword evidence="8" id="KW-1185">Reference proteome</keyword>
<evidence type="ECO:0000256" key="4">
    <source>
        <dbReference type="ARBA" id="ARBA00022801"/>
    </source>
</evidence>
<dbReference type="GO" id="GO:0006508">
    <property type="term" value="P:proteolysis"/>
    <property type="evidence" value="ECO:0007669"/>
    <property type="project" value="UniProtKB-KW"/>
</dbReference>
<keyword evidence="7" id="KW-0121">Carboxypeptidase</keyword>
<sequence length="525" mass="57609">MSIRIGTRSAALLAAALLAMAACLRGASAFSLSQDVGFVRDQVSGARQPAGLDVSEAEDLPPEQWFTEQIVDHFGDSDETWSQRYFVNDTFFEPYAPSDYGQVVFLCVGGEGPAFQPTVVVTGGPHCAWMIHLAEKFGALVVAVEHRFYGKSMPRPDFSTESLEVHGSRQAQEDLRLFRNHITNVTGGLHESAKWVTFGGSYPGMMAAWARELYPELFHASVSSSAPVEAVVNMQGYNDVVALSMTVANVGGSLSCLKNIKLAFSNLGYILQSGQPNMIQELANTYNVCSTNTSSITDPMNQKMFLESFWGLFPLQSNDPSCEGEYCNYEKICELFEKPVNPDKSLLALYKALTAGSNECLDISWNEMIESMKSPDNSDRSWFYQTCKEFGFYQTCDPGTFCPFTTSPHVSTVESYLEICEEAFGIDGSSVAASVAASNAFYGGWDYNATNVFFLNGEVDPWHASGVLHTNNDGQRTLMVSGASHHAWTHPVKPTDQQSVVFARKLIESVVKGWITDEPSSSVEV</sequence>
<name>A0AAX4PFL1_9CHLO</name>
<keyword evidence="3 6" id="KW-0732">Signal</keyword>
<dbReference type="InterPro" id="IPR042269">
    <property type="entry name" value="Ser_carbopepase_S28_SKS"/>
</dbReference>
<reference evidence="7 8" key="1">
    <citation type="submission" date="2024-03" db="EMBL/GenBank/DDBJ databases">
        <title>Complete genome sequence of the green alga Chloropicon roscoffensis RCC1871.</title>
        <authorList>
            <person name="Lemieux C."/>
            <person name="Pombert J.-F."/>
            <person name="Otis C."/>
            <person name="Turmel M."/>
        </authorList>
    </citation>
    <scope>NUCLEOTIDE SEQUENCE [LARGE SCALE GENOMIC DNA]</scope>
    <source>
        <strain evidence="7 8">RCC1871</strain>
    </source>
</reference>
<dbReference type="Pfam" id="PF05577">
    <property type="entry name" value="Peptidase_S28"/>
    <property type="match status" value="1"/>
</dbReference>
<feature type="chain" id="PRO_5043612708" evidence="6">
    <location>
        <begin position="30"/>
        <end position="525"/>
    </location>
</feature>
<dbReference type="PANTHER" id="PTHR11010">
    <property type="entry name" value="PROTEASE S28 PRO-X CARBOXYPEPTIDASE-RELATED"/>
    <property type="match status" value="1"/>
</dbReference>
<proteinExistence type="inferred from homology"/>
<evidence type="ECO:0000256" key="2">
    <source>
        <dbReference type="ARBA" id="ARBA00022670"/>
    </source>
</evidence>
<comment type="similarity">
    <text evidence="1">Belongs to the peptidase S28 family.</text>
</comment>
<gene>
    <name evidence="7" type="ORF">HKI87_11g67540</name>
</gene>
<evidence type="ECO:0000256" key="5">
    <source>
        <dbReference type="ARBA" id="ARBA00023180"/>
    </source>
</evidence>
<dbReference type="GO" id="GO:0070008">
    <property type="term" value="F:serine-type exopeptidase activity"/>
    <property type="evidence" value="ECO:0007669"/>
    <property type="project" value="InterPro"/>
</dbReference>
<dbReference type="PROSITE" id="PS51257">
    <property type="entry name" value="PROKAR_LIPOPROTEIN"/>
    <property type="match status" value="1"/>
</dbReference>
<keyword evidence="4" id="KW-0378">Hydrolase</keyword>
<organism evidence="7 8">
    <name type="scientific">Chloropicon roscoffensis</name>
    <dbReference type="NCBI Taxonomy" id="1461544"/>
    <lineage>
        <taxon>Eukaryota</taxon>
        <taxon>Viridiplantae</taxon>
        <taxon>Chlorophyta</taxon>
        <taxon>Chloropicophyceae</taxon>
        <taxon>Chloropicales</taxon>
        <taxon>Chloropicaceae</taxon>
        <taxon>Chloropicon</taxon>
    </lineage>
</organism>
<dbReference type="PANTHER" id="PTHR11010:SF11">
    <property type="entry name" value="THYMUS-SPECIFIC SERINE PROTEASE"/>
    <property type="match status" value="1"/>
</dbReference>